<accession>A0A9P0LZG6</accession>
<dbReference type="PANTHER" id="PTHR34239:SF2">
    <property type="entry name" value="TRANSPOSABLE ELEMENT P TRANSPOSASE_THAP9 CONSERVED DOMAIN-CONTAINING PROTEIN"/>
    <property type="match status" value="1"/>
</dbReference>
<dbReference type="Proteomes" id="UP001152888">
    <property type="component" value="Unassembled WGS sequence"/>
</dbReference>
<organism evidence="2 3">
    <name type="scientific">Acanthoscelides obtectus</name>
    <name type="common">Bean weevil</name>
    <name type="synonym">Bruchus obtectus</name>
    <dbReference type="NCBI Taxonomy" id="200917"/>
    <lineage>
        <taxon>Eukaryota</taxon>
        <taxon>Metazoa</taxon>
        <taxon>Ecdysozoa</taxon>
        <taxon>Arthropoda</taxon>
        <taxon>Hexapoda</taxon>
        <taxon>Insecta</taxon>
        <taxon>Pterygota</taxon>
        <taxon>Neoptera</taxon>
        <taxon>Endopterygota</taxon>
        <taxon>Coleoptera</taxon>
        <taxon>Polyphaga</taxon>
        <taxon>Cucujiformia</taxon>
        <taxon>Chrysomeloidea</taxon>
        <taxon>Chrysomelidae</taxon>
        <taxon>Bruchinae</taxon>
        <taxon>Bruchini</taxon>
        <taxon>Acanthoscelides</taxon>
    </lineage>
</organism>
<reference evidence="2" key="1">
    <citation type="submission" date="2022-03" db="EMBL/GenBank/DDBJ databases">
        <authorList>
            <person name="Sayadi A."/>
        </authorList>
    </citation>
    <scope>NUCLEOTIDE SEQUENCE</scope>
</reference>
<name>A0A9P0LZG6_ACAOB</name>
<dbReference type="EMBL" id="CAKOFQ010007466">
    <property type="protein sequence ID" value="CAH2001712.1"/>
    <property type="molecule type" value="Genomic_DNA"/>
</dbReference>
<sequence length="321" mass="36513">MLCPFFSFGVTDNLIPTTVNISSILGEDEIQERVFSEPILEELVPRYTKVLLGGLKEEVKTDLIKKYLPPENFKVIVPPVINPEVKVAVQENTLKRDARLSNLQGQVAAVISILIKFTSKLAKESGEENIKHIETTNDALRLLCDVFYHESVSRRELLLLNLNKDLKETLKNTTISEYLFGKELETTIEAAKKLEKSGEQLKIKKYKPSFSTMATTSKQGNFRRPFAKGVQQMESSYQQQRREETPSLNDSVESLSQQQQCLDVTQFLEWIYGQIKLDKNEKIMSMVRCSGMLIRLTRPVTNEEDPKKGVQAPIKADRAVT</sequence>
<dbReference type="OrthoDB" id="6744247at2759"/>
<evidence type="ECO:0000313" key="2">
    <source>
        <dbReference type="EMBL" id="CAH2001712.1"/>
    </source>
</evidence>
<evidence type="ECO:0000313" key="3">
    <source>
        <dbReference type="Proteomes" id="UP001152888"/>
    </source>
</evidence>
<protein>
    <submittedName>
        <fullName evidence="2">Uncharacterized protein</fullName>
    </submittedName>
</protein>
<dbReference type="AlphaFoldDB" id="A0A9P0LZG6"/>
<proteinExistence type="predicted"/>
<evidence type="ECO:0000256" key="1">
    <source>
        <dbReference type="SAM" id="MobiDB-lite"/>
    </source>
</evidence>
<gene>
    <name evidence="2" type="ORF">ACAOBT_LOCUS26383</name>
</gene>
<feature type="region of interest" description="Disordered" evidence="1">
    <location>
        <begin position="233"/>
        <end position="254"/>
    </location>
</feature>
<feature type="region of interest" description="Disordered" evidence="1">
    <location>
        <begin position="302"/>
        <end position="321"/>
    </location>
</feature>
<dbReference type="PANTHER" id="PTHR34239">
    <property type="entry name" value="APPLE DOMAIN-CONTAINING PROTEIN"/>
    <property type="match status" value="1"/>
</dbReference>
<comment type="caution">
    <text evidence="2">The sequence shown here is derived from an EMBL/GenBank/DDBJ whole genome shotgun (WGS) entry which is preliminary data.</text>
</comment>
<keyword evidence="3" id="KW-1185">Reference proteome</keyword>